<dbReference type="Pfam" id="PF04749">
    <property type="entry name" value="PLAC8"/>
    <property type="match status" value="1"/>
</dbReference>
<dbReference type="GeneID" id="13286925"/>
<protein>
    <submittedName>
        <fullName evidence="1">Uncharacterized protein</fullName>
    </submittedName>
</protein>
<keyword evidence="2" id="KW-1185">Reference proteome</keyword>
<dbReference type="PANTHER" id="PTHR15907">
    <property type="entry name" value="DUF614 FAMILY PROTEIN-RELATED"/>
    <property type="match status" value="1"/>
</dbReference>
<dbReference type="RefSeq" id="XP_003841993.1">
    <property type="nucleotide sequence ID" value="XM_003841945.1"/>
</dbReference>
<dbReference type="OrthoDB" id="1045822at2759"/>
<dbReference type="STRING" id="985895.E5A5S9"/>
<accession>E5A5S9</accession>
<dbReference type="InParanoid" id="E5A5S9"/>
<dbReference type="eggNOG" id="ENOG502TCQT">
    <property type="taxonomic scope" value="Eukaryota"/>
</dbReference>
<name>E5A5S9_LEPMJ</name>
<evidence type="ECO:0000313" key="1">
    <source>
        <dbReference type="EMBL" id="CBX98514.1"/>
    </source>
</evidence>
<dbReference type="AlphaFoldDB" id="E5A5S9"/>
<dbReference type="VEuPathDB" id="FungiDB:LEMA_P077530.1"/>
<organism evidence="2">
    <name type="scientific">Leptosphaeria maculans (strain JN3 / isolate v23.1.3 / race Av1-4-5-6-7-8)</name>
    <name type="common">Blackleg fungus</name>
    <name type="synonym">Phoma lingam</name>
    <dbReference type="NCBI Taxonomy" id="985895"/>
    <lineage>
        <taxon>Eukaryota</taxon>
        <taxon>Fungi</taxon>
        <taxon>Dikarya</taxon>
        <taxon>Ascomycota</taxon>
        <taxon>Pezizomycotina</taxon>
        <taxon>Dothideomycetes</taxon>
        <taxon>Pleosporomycetidae</taxon>
        <taxon>Pleosporales</taxon>
        <taxon>Pleosporineae</taxon>
        <taxon>Leptosphaeriaceae</taxon>
        <taxon>Plenodomus</taxon>
        <taxon>Plenodomus lingam/Leptosphaeria maculans species complex</taxon>
    </lineage>
</organism>
<sequence>MSASIATQSSTSTAATATPSSTMEQTKIIVNATIKQVKNKTATGIATVKRAITKLDKAINEDLRASKTQSGTEGRAWKTSLWACCTPWDLAILTMCCPCITFGKTFHRLQNDGDMSGYEQINAACLFYYFARCWCIQPLPICMQYSLFREKHNLEGTPIEDALKAPCCCPALMQIEKESKLVFAEKRGGLDGVIEEQYIASENMVMARKIQIMPQNASAPLYRISEEMAVTPMQDDEMPHEKIEDDGVSEMTAVNAEDIQTQSDGKNELPMPMPMPDAQAIITSGLGLHADGASEVPIAFLVPQCTSEHSQRRLFRTI</sequence>
<proteinExistence type="predicted"/>
<dbReference type="HOGENOM" id="CLU_874557_0_0_1"/>
<dbReference type="InterPro" id="IPR006461">
    <property type="entry name" value="PLAC_motif_containing"/>
</dbReference>
<dbReference type="Proteomes" id="UP000002668">
    <property type="component" value="Genome"/>
</dbReference>
<dbReference type="NCBIfam" id="TIGR01571">
    <property type="entry name" value="A_thal_Cys_rich"/>
    <property type="match status" value="1"/>
</dbReference>
<dbReference type="EMBL" id="FP929134">
    <property type="protein sequence ID" value="CBX98514.1"/>
    <property type="molecule type" value="Genomic_DNA"/>
</dbReference>
<gene>
    <name evidence="1" type="ORF">LEMA_P077530.1</name>
</gene>
<reference evidence="2" key="1">
    <citation type="journal article" date="2011" name="Nat. Commun.">
        <title>Effector diversification within compartments of the Leptosphaeria maculans genome affected by Repeat-Induced Point mutations.</title>
        <authorList>
            <person name="Rouxel T."/>
            <person name="Grandaubert J."/>
            <person name="Hane J.K."/>
            <person name="Hoede C."/>
            <person name="van de Wouw A.P."/>
            <person name="Couloux A."/>
            <person name="Dominguez V."/>
            <person name="Anthouard V."/>
            <person name="Bally P."/>
            <person name="Bourras S."/>
            <person name="Cozijnsen A.J."/>
            <person name="Ciuffetti L.M."/>
            <person name="Degrave A."/>
            <person name="Dilmaghani A."/>
            <person name="Duret L."/>
            <person name="Fudal I."/>
            <person name="Goodwin S.B."/>
            <person name="Gout L."/>
            <person name="Glaser N."/>
            <person name="Linglin J."/>
            <person name="Kema G.H.J."/>
            <person name="Lapalu N."/>
            <person name="Lawrence C.B."/>
            <person name="May K."/>
            <person name="Meyer M."/>
            <person name="Ollivier B."/>
            <person name="Poulain J."/>
            <person name="Schoch C.L."/>
            <person name="Simon A."/>
            <person name="Spatafora J.W."/>
            <person name="Stachowiak A."/>
            <person name="Turgeon B.G."/>
            <person name="Tyler B.M."/>
            <person name="Vincent D."/>
            <person name="Weissenbach J."/>
            <person name="Amselem J."/>
            <person name="Quesneville H."/>
            <person name="Oliver R.P."/>
            <person name="Wincker P."/>
            <person name="Balesdent M.-H."/>
            <person name="Howlett B.J."/>
        </authorList>
    </citation>
    <scope>NUCLEOTIDE SEQUENCE [LARGE SCALE GENOMIC DNA]</scope>
    <source>
        <strain evidence="2">JN3 / isolate v23.1.3 / race Av1-4-5-6-7-8</strain>
    </source>
</reference>
<evidence type="ECO:0000313" key="2">
    <source>
        <dbReference type="Proteomes" id="UP000002668"/>
    </source>
</evidence>